<evidence type="ECO:0000313" key="1">
    <source>
        <dbReference type="EMBL" id="RNB74536.1"/>
    </source>
</evidence>
<proteinExistence type="predicted"/>
<dbReference type="Pfam" id="PF08863">
    <property type="entry name" value="YolD"/>
    <property type="match status" value="1"/>
</dbReference>
<dbReference type="Proteomes" id="UP000282028">
    <property type="component" value="Unassembled WGS sequence"/>
</dbReference>
<dbReference type="OrthoDB" id="2476215at2"/>
<protein>
    <submittedName>
        <fullName evidence="1">YolD-like family protein</fullName>
    </submittedName>
</protein>
<organism evidence="1 2">
    <name type="scientific">Brevibacillus invocatus</name>
    <dbReference type="NCBI Taxonomy" id="173959"/>
    <lineage>
        <taxon>Bacteria</taxon>
        <taxon>Bacillati</taxon>
        <taxon>Bacillota</taxon>
        <taxon>Bacilli</taxon>
        <taxon>Bacillales</taxon>
        <taxon>Paenibacillaceae</taxon>
        <taxon>Brevibacillus</taxon>
    </lineage>
</organism>
<dbReference type="EMBL" id="RHHR01000014">
    <property type="protein sequence ID" value="RNB74536.1"/>
    <property type="molecule type" value="Genomic_DNA"/>
</dbReference>
<dbReference type="AlphaFoldDB" id="A0A3M8CFM1"/>
<sequence length="121" mass="13950">MGEKGAGEMTTKPAKVLAASRWGLPQPESLCFEKKEDERLVQQPVIEKSDREAFHYMIRDAGREDYGLSVVWWKPVKGNLGMVCSMWGAVKWIDAHERRIKMVNDEESQWIPMDRIVDVKS</sequence>
<gene>
    <name evidence="1" type="ORF">EDM52_09755</name>
</gene>
<reference evidence="1 2" key="1">
    <citation type="submission" date="2018-10" db="EMBL/GenBank/DDBJ databases">
        <title>Phylogenomics of Brevibacillus.</title>
        <authorList>
            <person name="Dunlap C."/>
        </authorList>
    </citation>
    <scope>NUCLEOTIDE SEQUENCE [LARGE SCALE GENOMIC DNA]</scope>
    <source>
        <strain evidence="1 2">JCM 12215</strain>
    </source>
</reference>
<keyword evidence="2" id="KW-1185">Reference proteome</keyword>
<evidence type="ECO:0000313" key="2">
    <source>
        <dbReference type="Proteomes" id="UP000282028"/>
    </source>
</evidence>
<name>A0A3M8CFM1_9BACL</name>
<comment type="caution">
    <text evidence="1">The sequence shown here is derived from an EMBL/GenBank/DDBJ whole genome shotgun (WGS) entry which is preliminary data.</text>
</comment>
<dbReference type="InterPro" id="IPR014962">
    <property type="entry name" value="YolD"/>
</dbReference>
<accession>A0A3M8CFM1</accession>